<dbReference type="CDD" id="cd02440">
    <property type="entry name" value="AdoMet_MTases"/>
    <property type="match status" value="1"/>
</dbReference>
<dbReference type="AlphaFoldDB" id="A0A8T9BKP8"/>
<dbReference type="OrthoDB" id="66144at2759"/>
<name>A0A8T9BKP8_9HELO</name>
<dbReference type="PANTHER" id="PTHR43861">
    <property type="entry name" value="TRANS-ACONITATE 2-METHYLTRANSFERASE-RELATED"/>
    <property type="match status" value="1"/>
</dbReference>
<dbReference type="InterPro" id="IPR013216">
    <property type="entry name" value="Methyltransf_11"/>
</dbReference>
<feature type="compositionally biased region" description="Basic and acidic residues" evidence="1">
    <location>
        <begin position="369"/>
        <end position="380"/>
    </location>
</feature>
<dbReference type="Pfam" id="PF08241">
    <property type="entry name" value="Methyltransf_11"/>
    <property type="match status" value="1"/>
</dbReference>
<evidence type="ECO:0000256" key="1">
    <source>
        <dbReference type="SAM" id="MobiDB-lite"/>
    </source>
</evidence>
<dbReference type="InterPro" id="IPR029063">
    <property type="entry name" value="SAM-dependent_MTases_sf"/>
</dbReference>
<dbReference type="SUPFAM" id="SSF53335">
    <property type="entry name" value="S-adenosyl-L-methionine-dependent methyltransferases"/>
    <property type="match status" value="1"/>
</dbReference>
<feature type="domain" description="Methyltransferase type 11" evidence="2">
    <location>
        <begin position="47"/>
        <end position="141"/>
    </location>
</feature>
<dbReference type="EMBL" id="QGMF01000079">
    <property type="protein sequence ID" value="TVY19936.1"/>
    <property type="molecule type" value="Genomic_DNA"/>
</dbReference>
<keyword evidence="4" id="KW-1185">Reference proteome</keyword>
<organism evidence="3 4">
    <name type="scientific">Lachnellula arida</name>
    <dbReference type="NCBI Taxonomy" id="1316785"/>
    <lineage>
        <taxon>Eukaryota</taxon>
        <taxon>Fungi</taxon>
        <taxon>Dikarya</taxon>
        <taxon>Ascomycota</taxon>
        <taxon>Pezizomycotina</taxon>
        <taxon>Leotiomycetes</taxon>
        <taxon>Helotiales</taxon>
        <taxon>Lachnaceae</taxon>
        <taxon>Lachnellula</taxon>
    </lineage>
</organism>
<evidence type="ECO:0000313" key="4">
    <source>
        <dbReference type="Proteomes" id="UP000469559"/>
    </source>
</evidence>
<feature type="region of interest" description="Disordered" evidence="1">
    <location>
        <begin position="369"/>
        <end position="413"/>
    </location>
</feature>
<sequence length="413" mass="46004">MAQNIYDDPSFFEVYIKAPRQVQGLDAAPEWPNLRAMIPDLHASKLLDLGCGFGWTCRWARENGAQAAHGIDLSQNMLSKAKEFPKDPAITYLQADLDQVKLPALSFDVAFSSLALHYLKNLPELVAQVYQSLTPGGTFVFSAEHPIWTAPRNPGWILDAEGVNVWPLDRYLSEGPRITNWMAEGVIKQHRTVATYITILLQAGFVLSAIDEWGPTPEQLEEFPDWAKARDRPPFLLMKAIKPIGRSLLWASVCRFLGLSASSYFSGILKVGERALKWKAARLSDRVYMYWVSHVSTSKAFPPRTLYTQHLLLKSSNSASYSKSNLHLSSLCAPTPSRAPTTHPLPPHRTNYTDKMCITYLLASKLKKNKEAKAEEDRSARPVQKQPPGQPQMQTSEVPAVAPNSGYQGGGEV</sequence>
<reference evidence="3 4" key="1">
    <citation type="submission" date="2018-05" db="EMBL/GenBank/DDBJ databases">
        <title>Whole genome sequencing for identification of molecular markers to develop diagnostic detection tools for the regulated plant pathogen Lachnellula willkommii.</title>
        <authorList>
            <person name="Giroux E."/>
            <person name="Bilodeau G."/>
        </authorList>
    </citation>
    <scope>NUCLEOTIDE SEQUENCE [LARGE SCALE GENOMIC DNA]</scope>
    <source>
        <strain evidence="3 4">CBS 203.66</strain>
    </source>
</reference>
<accession>A0A8T9BKP8</accession>
<dbReference type="GO" id="GO:0008757">
    <property type="term" value="F:S-adenosylmethionine-dependent methyltransferase activity"/>
    <property type="evidence" value="ECO:0007669"/>
    <property type="project" value="InterPro"/>
</dbReference>
<dbReference type="Proteomes" id="UP000469559">
    <property type="component" value="Unassembled WGS sequence"/>
</dbReference>
<gene>
    <name evidence="3" type="ORF">LARI1_G002656</name>
</gene>
<evidence type="ECO:0000313" key="3">
    <source>
        <dbReference type="EMBL" id="TVY19936.1"/>
    </source>
</evidence>
<comment type="caution">
    <text evidence="3">The sequence shown here is derived from an EMBL/GenBank/DDBJ whole genome shotgun (WGS) entry which is preliminary data.</text>
</comment>
<evidence type="ECO:0000259" key="2">
    <source>
        <dbReference type="Pfam" id="PF08241"/>
    </source>
</evidence>
<dbReference type="PANTHER" id="PTHR43861:SF1">
    <property type="entry name" value="TRANS-ACONITATE 2-METHYLTRANSFERASE"/>
    <property type="match status" value="1"/>
</dbReference>
<dbReference type="Gene3D" id="3.40.50.150">
    <property type="entry name" value="Vaccinia Virus protein VP39"/>
    <property type="match status" value="1"/>
</dbReference>
<proteinExistence type="predicted"/>
<protein>
    <recommendedName>
        <fullName evidence="2">Methyltransferase type 11 domain-containing protein</fullName>
    </recommendedName>
</protein>